<dbReference type="PANTHER" id="PTHR33751">
    <property type="entry name" value="CBB3-TYPE CYTOCHROME C OXIDASE SUBUNIT FIXP"/>
    <property type="match status" value="1"/>
</dbReference>
<evidence type="ECO:0000256" key="20">
    <source>
        <dbReference type="PIRSR" id="PIRSR000006-1"/>
    </source>
</evidence>
<keyword evidence="10 19" id="KW-0479">Metal-binding</keyword>
<evidence type="ECO:0000256" key="6">
    <source>
        <dbReference type="ARBA" id="ARBA00022519"/>
    </source>
</evidence>
<evidence type="ECO:0000256" key="22">
    <source>
        <dbReference type="SAM" id="Phobius"/>
    </source>
</evidence>
<dbReference type="STRING" id="1317117.ATO7_08842"/>
<dbReference type="Pfam" id="PF14715">
    <property type="entry name" value="FixP_N"/>
    <property type="match status" value="1"/>
</dbReference>
<feature type="binding site" description="axial binding residue" evidence="20">
    <location>
        <position position="234"/>
    </location>
    <ligand>
        <name>heme c</name>
        <dbReference type="ChEBI" id="CHEBI:61717"/>
        <label>2</label>
    </ligand>
    <ligandPart>
        <name>Fe</name>
        <dbReference type="ChEBI" id="CHEBI:18248"/>
    </ligandPart>
</feature>
<evidence type="ECO:0000256" key="3">
    <source>
        <dbReference type="ARBA" id="ARBA00006113"/>
    </source>
</evidence>
<evidence type="ECO:0000256" key="5">
    <source>
        <dbReference type="ARBA" id="ARBA00022475"/>
    </source>
</evidence>
<feature type="binding site" description="axial binding residue" evidence="20">
    <location>
        <position position="148"/>
    </location>
    <ligand>
        <name>heme c</name>
        <dbReference type="ChEBI" id="CHEBI:61717"/>
        <label>1</label>
    </ligand>
    <ligandPart>
        <name>Fe</name>
        <dbReference type="ChEBI" id="CHEBI:18248"/>
    </ligandPart>
</feature>
<evidence type="ECO:0000256" key="1">
    <source>
        <dbReference type="ARBA" id="ARBA00004533"/>
    </source>
</evidence>
<proteinExistence type="inferred from homology"/>
<keyword evidence="12 19" id="KW-0375">Hydrogen ion transport</keyword>
<evidence type="ECO:0000259" key="23">
    <source>
        <dbReference type="PROSITE" id="PS51007"/>
    </source>
</evidence>
<evidence type="ECO:0000256" key="4">
    <source>
        <dbReference type="ARBA" id="ARBA00022448"/>
    </source>
</evidence>
<evidence type="ECO:0000256" key="15">
    <source>
        <dbReference type="ARBA" id="ARBA00023002"/>
    </source>
</evidence>
<dbReference type="InterPro" id="IPR009056">
    <property type="entry name" value="Cyt_c-like_dom"/>
</dbReference>
<dbReference type="InterPro" id="IPR038414">
    <property type="entry name" value="CcoP_N_sf"/>
</dbReference>
<accession>A0A1Y1SEL9</accession>
<comment type="cofactor">
    <cofactor evidence="19 21">
        <name>heme c</name>
        <dbReference type="ChEBI" id="CHEBI:61717"/>
    </cofactor>
    <text evidence="19 21">Binds 2 heme C groups per subunit.</text>
</comment>
<feature type="domain" description="Cytochrome c" evidence="23">
    <location>
        <begin position="131"/>
        <end position="210"/>
    </location>
</feature>
<feature type="binding site" description="covalent" evidence="21">
    <location>
        <position position="147"/>
    </location>
    <ligand>
        <name>heme c</name>
        <dbReference type="ChEBI" id="CHEBI:61717"/>
        <label>1</label>
    </ligand>
</feature>
<evidence type="ECO:0000256" key="8">
    <source>
        <dbReference type="ARBA" id="ARBA00022660"/>
    </source>
</evidence>
<feature type="binding site" description="axial binding residue" evidence="20">
    <location>
        <position position="187"/>
    </location>
    <ligand>
        <name>heme c</name>
        <dbReference type="ChEBI" id="CHEBI:61717"/>
        <label>2</label>
    </ligand>
    <ligandPart>
        <name>Fe</name>
        <dbReference type="ChEBI" id="CHEBI:18248"/>
    </ligandPart>
</feature>
<keyword evidence="11" id="KW-0677">Repeat</keyword>
<dbReference type="GO" id="GO:0016491">
    <property type="term" value="F:oxidoreductase activity"/>
    <property type="evidence" value="ECO:0007669"/>
    <property type="project" value="UniProtKB-KW"/>
</dbReference>
<comment type="function">
    <text evidence="19">C-type cytochrome. Part of the cbb3-type cytochrome c oxidase complex.</text>
</comment>
<comment type="subunit">
    <text evidence="19">Component of the cbb3-type cytochrome c oxidase.</text>
</comment>
<evidence type="ECO:0000256" key="10">
    <source>
        <dbReference type="ARBA" id="ARBA00022723"/>
    </source>
</evidence>
<keyword evidence="8 19" id="KW-0679">Respiratory chain</keyword>
<dbReference type="GO" id="GO:1902600">
    <property type="term" value="P:proton transmembrane transport"/>
    <property type="evidence" value="ECO:0007669"/>
    <property type="project" value="UniProtKB-KW"/>
</dbReference>
<dbReference type="InterPro" id="IPR032858">
    <property type="entry name" value="CcoP_N"/>
</dbReference>
<dbReference type="GO" id="GO:0006119">
    <property type="term" value="P:oxidative phosphorylation"/>
    <property type="evidence" value="ECO:0007669"/>
    <property type="project" value="UniProtKB-UniPathway"/>
</dbReference>
<organism evidence="24 25">
    <name type="scientific">Oceanococcus atlanticus</name>
    <dbReference type="NCBI Taxonomy" id="1317117"/>
    <lineage>
        <taxon>Bacteria</taxon>
        <taxon>Pseudomonadati</taxon>
        <taxon>Pseudomonadota</taxon>
        <taxon>Gammaproteobacteria</taxon>
        <taxon>Chromatiales</taxon>
        <taxon>Oceanococcaceae</taxon>
        <taxon>Oceanococcus</taxon>
    </lineage>
</organism>
<evidence type="ECO:0000313" key="25">
    <source>
        <dbReference type="Proteomes" id="UP000192342"/>
    </source>
</evidence>
<dbReference type="GO" id="GO:0009055">
    <property type="term" value="F:electron transfer activity"/>
    <property type="evidence" value="ECO:0007669"/>
    <property type="project" value="InterPro"/>
</dbReference>
<keyword evidence="17 19" id="KW-0406">Ion transport</keyword>
<evidence type="ECO:0000256" key="11">
    <source>
        <dbReference type="ARBA" id="ARBA00022737"/>
    </source>
</evidence>
<name>A0A1Y1SEL9_9GAMM</name>
<evidence type="ECO:0000256" key="19">
    <source>
        <dbReference type="PIRNR" id="PIRNR000006"/>
    </source>
</evidence>
<dbReference type="PRINTS" id="PR00605">
    <property type="entry name" value="CYTCHROMECIC"/>
</dbReference>
<evidence type="ECO:0000256" key="7">
    <source>
        <dbReference type="ARBA" id="ARBA00022617"/>
    </source>
</evidence>
<feature type="transmembrane region" description="Helical" evidence="22">
    <location>
        <begin position="63"/>
        <end position="82"/>
    </location>
</feature>
<evidence type="ECO:0000256" key="18">
    <source>
        <dbReference type="ARBA" id="ARBA00023136"/>
    </source>
</evidence>
<keyword evidence="13 19" id="KW-0249">Electron transport</keyword>
<comment type="caution">
    <text evidence="24">The sequence shown here is derived from an EMBL/GenBank/DDBJ whole genome shotgun (WGS) entry which is preliminary data.</text>
</comment>
<feature type="transmembrane region" description="Helical" evidence="22">
    <location>
        <begin position="6"/>
        <end position="29"/>
    </location>
</feature>
<keyword evidence="14 22" id="KW-1133">Transmembrane helix</keyword>
<dbReference type="InterPro" id="IPR004678">
    <property type="entry name" value="Cyt_c_oxidase_cbb3_su3"/>
</dbReference>
<evidence type="ECO:0000313" key="24">
    <source>
        <dbReference type="EMBL" id="ORE87134.1"/>
    </source>
</evidence>
<evidence type="ECO:0000256" key="9">
    <source>
        <dbReference type="ARBA" id="ARBA00022692"/>
    </source>
</evidence>
<feature type="binding site" description="covalent" evidence="21">
    <location>
        <position position="230"/>
    </location>
    <ligand>
        <name>heme c</name>
        <dbReference type="ChEBI" id="CHEBI:61717"/>
        <label>2</label>
    </ligand>
</feature>
<dbReference type="InterPro" id="IPR008168">
    <property type="entry name" value="Cyt_C_IC"/>
</dbReference>
<evidence type="ECO:0000256" key="21">
    <source>
        <dbReference type="PIRSR" id="PIRSR000006-2"/>
    </source>
</evidence>
<dbReference type="AlphaFoldDB" id="A0A1Y1SEL9"/>
<keyword evidence="5 19" id="KW-1003">Cell membrane</keyword>
<gene>
    <name evidence="24" type="ORF">ATO7_08842</name>
</gene>
<dbReference type="RefSeq" id="WP_206044855.1">
    <property type="nucleotide sequence ID" value="NZ_AQQV01000002.1"/>
</dbReference>
<keyword evidence="25" id="KW-1185">Reference proteome</keyword>
<dbReference type="PANTHER" id="PTHR33751:SF1">
    <property type="entry name" value="CBB3-TYPE CYTOCHROME C OXIDASE SUBUNIT FIXP"/>
    <property type="match status" value="1"/>
</dbReference>
<keyword evidence="18 19" id="KW-0472">Membrane</keyword>
<dbReference type="SUPFAM" id="SSF46626">
    <property type="entry name" value="Cytochrome c"/>
    <property type="match status" value="2"/>
</dbReference>
<keyword evidence="16 19" id="KW-0408">Iron</keyword>
<feature type="binding site" description="axial binding residue" evidence="20">
    <location>
        <position position="275"/>
    </location>
    <ligand>
        <name>heme c</name>
        <dbReference type="ChEBI" id="CHEBI:61717"/>
        <label>1</label>
    </ligand>
    <ligandPart>
        <name>Fe</name>
        <dbReference type="ChEBI" id="CHEBI:18248"/>
    </ligandPart>
</feature>
<comment type="pathway">
    <text evidence="2 19">Energy metabolism; oxidative phosphorylation.</text>
</comment>
<dbReference type="GO" id="GO:0005506">
    <property type="term" value="F:iron ion binding"/>
    <property type="evidence" value="ECO:0007669"/>
    <property type="project" value="InterPro"/>
</dbReference>
<dbReference type="InterPro" id="IPR050597">
    <property type="entry name" value="Cytochrome_c_Oxidase_Subunit"/>
</dbReference>
<feature type="binding site" description="covalent" evidence="21">
    <location>
        <position position="144"/>
    </location>
    <ligand>
        <name>heme c</name>
        <dbReference type="ChEBI" id="CHEBI:61717"/>
        <label>1</label>
    </ligand>
</feature>
<evidence type="ECO:0000256" key="12">
    <source>
        <dbReference type="ARBA" id="ARBA00022781"/>
    </source>
</evidence>
<feature type="domain" description="Cytochrome c" evidence="23">
    <location>
        <begin position="217"/>
        <end position="298"/>
    </location>
</feature>
<comment type="subcellular location">
    <subcellularLocation>
        <location evidence="1 19">Cell inner membrane</location>
    </subcellularLocation>
</comment>
<reference evidence="24 25" key="1">
    <citation type="submission" date="2013-04" db="EMBL/GenBank/DDBJ databases">
        <title>Oceanococcus atlanticus 22II-S10r2 Genome Sequencing.</title>
        <authorList>
            <person name="Lai Q."/>
            <person name="Li G."/>
            <person name="Shao Z."/>
        </authorList>
    </citation>
    <scope>NUCLEOTIDE SEQUENCE [LARGE SCALE GENOMIC DNA]</scope>
    <source>
        <strain evidence="24 25">22II-S10r2</strain>
    </source>
</reference>
<protein>
    <recommendedName>
        <fullName evidence="19">Cbb3-type cytochrome c oxidase subunit</fullName>
    </recommendedName>
</protein>
<keyword evidence="9 22" id="KW-0812">Transmembrane</keyword>
<dbReference type="PROSITE" id="PS51007">
    <property type="entry name" value="CYTC"/>
    <property type="match status" value="2"/>
</dbReference>
<dbReference type="UniPathway" id="UPA00705"/>
<comment type="similarity">
    <text evidence="3 19">Belongs to the CcoP / FixP family.</text>
</comment>
<evidence type="ECO:0000256" key="16">
    <source>
        <dbReference type="ARBA" id="ARBA00023004"/>
    </source>
</evidence>
<feature type="binding site" description="covalent" evidence="21">
    <location>
        <position position="233"/>
    </location>
    <ligand>
        <name>heme c</name>
        <dbReference type="ChEBI" id="CHEBI:61717"/>
        <label>2</label>
    </ligand>
</feature>
<evidence type="ECO:0000256" key="17">
    <source>
        <dbReference type="ARBA" id="ARBA00023065"/>
    </source>
</evidence>
<dbReference type="Gene3D" id="6.10.280.130">
    <property type="match status" value="1"/>
</dbReference>
<dbReference type="NCBIfam" id="TIGR00782">
    <property type="entry name" value="ccoP"/>
    <property type="match status" value="1"/>
</dbReference>
<keyword evidence="15 19" id="KW-0560">Oxidoreductase</keyword>
<evidence type="ECO:0000256" key="14">
    <source>
        <dbReference type="ARBA" id="ARBA00022989"/>
    </source>
</evidence>
<dbReference type="InterPro" id="IPR036909">
    <property type="entry name" value="Cyt_c-like_dom_sf"/>
</dbReference>
<evidence type="ECO:0000256" key="2">
    <source>
        <dbReference type="ARBA" id="ARBA00004673"/>
    </source>
</evidence>
<keyword evidence="7 19" id="KW-0349">Heme</keyword>
<keyword evidence="4 19" id="KW-0813">Transport</keyword>
<evidence type="ECO:0000256" key="13">
    <source>
        <dbReference type="ARBA" id="ARBA00022982"/>
    </source>
</evidence>
<dbReference type="GO" id="GO:0005886">
    <property type="term" value="C:plasma membrane"/>
    <property type="evidence" value="ECO:0007669"/>
    <property type="project" value="UniProtKB-SubCell"/>
</dbReference>
<dbReference type="Pfam" id="PF13442">
    <property type="entry name" value="Cytochrome_CBB3"/>
    <property type="match status" value="2"/>
</dbReference>
<dbReference type="Gene3D" id="1.10.760.10">
    <property type="entry name" value="Cytochrome c-like domain"/>
    <property type="match status" value="2"/>
</dbReference>
<keyword evidence="6 19" id="KW-0997">Cell inner membrane</keyword>
<dbReference type="GO" id="GO:0020037">
    <property type="term" value="F:heme binding"/>
    <property type="evidence" value="ECO:0007669"/>
    <property type="project" value="InterPro"/>
</dbReference>
<dbReference type="PIRSF" id="PIRSF000006">
    <property type="entry name" value="Cbb3-Cox_fixP"/>
    <property type="match status" value="1"/>
</dbReference>
<sequence>MNEMLGPAWTAFISVLVVVNIIGCLWLIWWTARPRVGEEAEGAEKNHVWDEDLKELNNPMPRWWLNLFVITVVFALGYLVFFPGLGNFAGTLGWSQSGQHDQRLATVQAQRDAFYATFDGRDVVELAGDLDAVQAASRLFADNCAGCHGPSGQGALGFPNLADKDWLYGHEPAQIVASIANGRQGVMPPFLATLDPAVADDLIALVSNWKEPPLPQARRAAAEQKFKVTCAACHGQDARGNPLLGAPNLSDDIWLHGGSTEQIRQTVMFGRQGAMPAHKQRLSETEIRLLAAYVYRLSGQADQ</sequence>
<dbReference type="Proteomes" id="UP000192342">
    <property type="component" value="Unassembled WGS sequence"/>
</dbReference>
<dbReference type="EMBL" id="AQQV01000002">
    <property type="protein sequence ID" value="ORE87134.1"/>
    <property type="molecule type" value="Genomic_DNA"/>
</dbReference>